<protein>
    <submittedName>
        <fullName evidence="3">Uncharacterized protein</fullName>
    </submittedName>
</protein>
<dbReference type="AlphaFoldDB" id="A0AAV5SSI9"/>
<gene>
    <name evidence="3" type="ORF">PENTCL1PPCAC_7922</name>
</gene>
<evidence type="ECO:0000313" key="3">
    <source>
        <dbReference type="EMBL" id="GMS85747.1"/>
    </source>
</evidence>
<evidence type="ECO:0000256" key="2">
    <source>
        <dbReference type="SAM" id="SignalP"/>
    </source>
</evidence>
<keyword evidence="4" id="KW-1185">Reference proteome</keyword>
<keyword evidence="1" id="KW-0472">Membrane</keyword>
<reference evidence="3" key="1">
    <citation type="submission" date="2023-10" db="EMBL/GenBank/DDBJ databases">
        <title>Genome assembly of Pristionchus species.</title>
        <authorList>
            <person name="Yoshida K."/>
            <person name="Sommer R.J."/>
        </authorList>
    </citation>
    <scope>NUCLEOTIDE SEQUENCE</scope>
    <source>
        <strain evidence="3">RS0144</strain>
    </source>
</reference>
<feature type="transmembrane region" description="Helical" evidence="1">
    <location>
        <begin position="55"/>
        <end position="82"/>
    </location>
</feature>
<keyword evidence="1" id="KW-0812">Transmembrane</keyword>
<proteinExistence type="predicted"/>
<evidence type="ECO:0000313" key="4">
    <source>
        <dbReference type="Proteomes" id="UP001432027"/>
    </source>
</evidence>
<sequence length="124" mass="13726">MKALAVLAVVALFMPISTALTTPTWQVARATDPYDALFERFNARFLEGCAVPETALYVLISILVAMQAISLIAIGVLVYIVLYRKPRYAEVVQNGQNGAVRMSEIESLEIYRKPLEPFLSVFSA</sequence>
<dbReference type="Proteomes" id="UP001432027">
    <property type="component" value="Unassembled WGS sequence"/>
</dbReference>
<name>A0AAV5SSI9_9BILA</name>
<keyword evidence="1" id="KW-1133">Transmembrane helix</keyword>
<organism evidence="3 4">
    <name type="scientific">Pristionchus entomophagus</name>
    <dbReference type="NCBI Taxonomy" id="358040"/>
    <lineage>
        <taxon>Eukaryota</taxon>
        <taxon>Metazoa</taxon>
        <taxon>Ecdysozoa</taxon>
        <taxon>Nematoda</taxon>
        <taxon>Chromadorea</taxon>
        <taxon>Rhabditida</taxon>
        <taxon>Rhabditina</taxon>
        <taxon>Diplogasteromorpha</taxon>
        <taxon>Diplogasteroidea</taxon>
        <taxon>Neodiplogasteridae</taxon>
        <taxon>Pristionchus</taxon>
    </lineage>
</organism>
<feature type="chain" id="PRO_5043876448" evidence="2">
    <location>
        <begin position="20"/>
        <end position="124"/>
    </location>
</feature>
<dbReference type="EMBL" id="BTSX01000002">
    <property type="protein sequence ID" value="GMS85747.1"/>
    <property type="molecule type" value="Genomic_DNA"/>
</dbReference>
<accession>A0AAV5SSI9</accession>
<comment type="caution">
    <text evidence="3">The sequence shown here is derived from an EMBL/GenBank/DDBJ whole genome shotgun (WGS) entry which is preliminary data.</text>
</comment>
<evidence type="ECO:0000256" key="1">
    <source>
        <dbReference type="SAM" id="Phobius"/>
    </source>
</evidence>
<keyword evidence="2" id="KW-0732">Signal</keyword>
<feature type="signal peptide" evidence="2">
    <location>
        <begin position="1"/>
        <end position="19"/>
    </location>
</feature>